<feature type="compositionally biased region" description="Basic and acidic residues" evidence="1">
    <location>
        <begin position="32"/>
        <end position="41"/>
    </location>
</feature>
<sequence>MNGQSSRELILGRVRRALRDVPATEQPAGHPVPRDYAEKHGERSHDATVGLLAENLADYRALVHRTDAPGLPALLARLLRERGARRVAVPAGLPAGWLAGADAEFLLDSPDLTARVLDSVDSVITGCALAIAETGTVVLDAGPDQGSRRLTLVPDHHICVVRTGDQVVDSVPQAVRRLSPARPLTWISGPSATSDIELERVEGVHGPRTLEVVLVTGDPREVTGDSREP</sequence>
<evidence type="ECO:0000256" key="1">
    <source>
        <dbReference type="SAM" id="MobiDB-lite"/>
    </source>
</evidence>
<feature type="region of interest" description="Disordered" evidence="1">
    <location>
        <begin position="20"/>
        <end position="41"/>
    </location>
</feature>
<dbReference type="InterPro" id="IPR024185">
    <property type="entry name" value="FTHF_cligase-like_sf"/>
</dbReference>
<dbReference type="Proteomes" id="UP000242427">
    <property type="component" value="Unassembled WGS sequence"/>
</dbReference>
<accession>A0A9X7JQI8</accession>
<protein>
    <submittedName>
        <fullName evidence="3">Lactate utilization protein C</fullName>
    </submittedName>
</protein>
<keyword evidence="4" id="KW-1185">Reference proteome</keyword>
<dbReference type="AlphaFoldDB" id="A0A9X7JQI8"/>
<name>A0A9X7JQI8_9ACTN</name>
<evidence type="ECO:0000313" key="3">
    <source>
        <dbReference type="EMBL" id="PSJ27957.1"/>
    </source>
</evidence>
<gene>
    <name evidence="3" type="ORF">B7P34_14955</name>
</gene>
<dbReference type="InterPro" id="IPR037171">
    <property type="entry name" value="NagB/RpiA_transferase-like"/>
</dbReference>
<feature type="domain" description="LUD" evidence="2">
    <location>
        <begin position="117"/>
        <end position="215"/>
    </location>
</feature>
<dbReference type="EMBL" id="PXWG01000032">
    <property type="protein sequence ID" value="PSJ27957.1"/>
    <property type="molecule type" value="Genomic_DNA"/>
</dbReference>
<dbReference type="PANTHER" id="PTHR43682">
    <property type="entry name" value="LACTATE UTILIZATION PROTEIN C"/>
    <property type="match status" value="1"/>
</dbReference>
<dbReference type="InterPro" id="IPR003741">
    <property type="entry name" value="LUD_dom"/>
</dbReference>
<dbReference type="OrthoDB" id="9794187at2"/>
<dbReference type="PANTHER" id="PTHR43682:SF1">
    <property type="entry name" value="LACTATE UTILIZATION PROTEIN C"/>
    <property type="match status" value="1"/>
</dbReference>
<organism evidence="3 4">
    <name type="scientific">Streptosporangium nondiastaticum</name>
    <dbReference type="NCBI Taxonomy" id="35764"/>
    <lineage>
        <taxon>Bacteria</taxon>
        <taxon>Bacillati</taxon>
        <taxon>Actinomycetota</taxon>
        <taxon>Actinomycetes</taxon>
        <taxon>Streptosporangiales</taxon>
        <taxon>Streptosporangiaceae</taxon>
        <taxon>Streptosporangium</taxon>
    </lineage>
</organism>
<evidence type="ECO:0000313" key="4">
    <source>
        <dbReference type="Proteomes" id="UP000242427"/>
    </source>
</evidence>
<dbReference type="Pfam" id="PF02589">
    <property type="entry name" value="LUD_dom"/>
    <property type="match status" value="1"/>
</dbReference>
<comment type="caution">
    <text evidence="3">The sequence shown here is derived from an EMBL/GenBank/DDBJ whole genome shotgun (WGS) entry which is preliminary data.</text>
</comment>
<reference evidence="3 4" key="1">
    <citation type="submission" date="2018-03" db="EMBL/GenBank/DDBJ databases">
        <title>Chitinolytic properties of Streptosporangium nondiastaticum TBG75A20.</title>
        <authorList>
            <person name="Gayathri V."/>
            <person name="Shiburaj S."/>
        </authorList>
    </citation>
    <scope>NUCLEOTIDE SEQUENCE [LARGE SCALE GENOMIC DNA]</scope>
    <source>
        <strain evidence="3 4">TBG75A20</strain>
    </source>
</reference>
<dbReference type="SUPFAM" id="SSF100950">
    <property type="entry name" value="NagB/RpiA/CoA transferase-like"/>
    <property type="match status" value="1"/>
</dbReference>
<proteinExistence type="predicted"/>
<dbReference type="RefSeq" id="WP_106676709.1">
    <property type="nucleotide sequence ID" value="NZ_PXWG01000032.1"/>
</dbReference>
<dbReference type="Gene3D" id="3.40.50.10420">
    <property type="entry name" value="NagB/RpiA/CoA transferase-like"/>
    <property type="match status" value="1"/>
</dbReference>
<evidence type="ECO:0000259" key="2">
    <source>
        <dbReference type="Pfam" id="PF02589"/>
    </source>
</evidence>